<dbReference type="InterPro" id="IPR036930">
    <property type="entry name" value="WGR_dom_sf"/>
</dbReference>
<organism evidence="3 4">
    <name type="scientific">Labilithrix luteola</name>
    <dbReference type="NCBI Taxonomy" id="1391654"/>
    <lineage>
        <taxon>Bacteria</taxon>
        <taxon>Pseudomonadati</taxon>
        <taxon>Myxococcota</taxon>
        <taxon>Polyangia</taxon>
        <taxon>Polyangiales</taxon>
        <taxon>Labilitrichaceae</taxon>
        <taxon>Labilithrix</taxon>
    </lineage>
</organism>
<dbReference type="Pfam" id="PF05406">
    <property type="entry name" value="WGR"/>
    <property type="match status" value="1"/>
</dbReference>
<dbReference type="PATRIC" id="fig|1391654.3.peg.8324"/>
<dbReference type="AlphaFoldDB" id="A0A0K1Q735"/>
<dbReference type="RefSeq" id="WP_146652629.1">
    <property type="nucleotide sequence ID" value="NZ_CP012333.1"/>
</dbReference>
<sequence>MRRFELAEGTSNKFWQAVVNGTDLVIQWGRIGTAGQSQTKSFGSEGGASQELAKLVREKTKKGYVEVARETAQAAGTGDSAKPAVEATPKATEKKAKKVAVVPQADAAIAPPTKAEPPNTADAITWTDELRRCCRTLDGAPSGETEEAIVEALKAHNAELDSSEKVTRRQQIKNGAKHTTPALHTLAMSVATTYGAGKIPSDHDHDRDAAAALFGPTAMLVEAWYADGGVTRLAEILARTTRMQVGETGSAIYLEGASSPPDQELVEAVRALVARATDGERAAVRAILEPARASAPSPDARLLFNLAMNSRELAEEDARAFLDGTKMSYRAPRHLFALVRDPALCAKLAAKAPSDVPVYDLARDLGWEALPSIIIAFERDTKNTWVAEALAMFESLTAAKALALALAEKRTAPIAKAYYERRPDLAVSALASIAGGTSKLVPFAKGVYEEALRKTGASKSDEPAVAKASADNVPKVFLSPPAGKPLPDFLEGARLPALVLANGKGALPESARLATLRFLRASTLDAPAKEIAQIAKACTAASLAAFAWALFEAWLASGVGSKENWAFTALGLLGDDDTARRLTPFIRSWPGESQHARAGVGLDILGAIGTDVALMHLDGVAQKVKYKALQERAREKIGVIANARGLTAEELGDRLASDLGLGPDGSLVLDFGPRQFKVGFDEELQPFVLDASNKRIGALPKPTKTDDANLASEATERWKTLKKDAKAIAALQLRRLELAMSAQRRWSFDLFKMLFVGHPLIGHVTRRLVWGVYKGDKLLRTFRVAEDRTFADENDDTSSIESGALIGLPHRLELDDTTVAAWGKVLGDYEIVQPFDQLGRPTFLATPKELGASGLKRKMTVKTSRIRGLEDRGWRKGSVEDAGWVWNIWKPLSGGVRASISLGGGLCMGWAEGTPSEQEVTGPHLEDKATFGRLSKVAFSELVLDFESLRD</sequence>
<gene>
    <name evidence="3" type="ORF">AKJ09_08211</name>
</gene>
<feature type="domain" description="WGR" evidence="2">
    <location>
        <begin position="1"/>
        <end position="78"/>
    </location>
</feature>
<evidence type="ECO:0000256" key="1">
    <source>
        <dbReference type="SAM" id="MobiDB-lite"/>
    </source>
</evidence>
<dbReference type="STRING" id="1391654.AKJ09_08211"/>
<dbReference type="PANTHER" id="PTHR30634">
    <property type="entry name" value="OUTER MEMBRANE LOLAB LIPOPROTEIN INSERTION APPARATUS"/>
    <property type="match status" value="1"/>
</dbReference>
<dbReference type="SUPFAM" id="SSF142921">
    <property type="entry name" value="WGR domain-like"/>
    <property type="match status" value="1"/>
</dbReference>
<dbReference type="InterPro" id="IPR050458">
    <property type="entry name" value="LolB"/>
</dbReference>
<name>A0A0K1Q735_9BACT</name>
<proteinExistence type="predicted"/>
<dbReference type="Proteomes" id="UP000064967">
    <property type="component" value="Chromosome"/>
</dbReference>
<dbReference type="Pfam" id="PF13569">
    <property type="entry name" value="DUF4132"/>
    <property type="match status" value="1"/>
</dbReference>
<protein>
    <submittedName>
        <fullName evidence="3">Molybdate metabolism regulator</fullName>
    </submittedName>
</protein>
<dbReference type="PANTHER" id="PTHR30634:SF13">
    <property type="entry name" value="PROTEIN YEHF"/>
    <property type="match status" value="1"/>
</dbReference>
<dbReference type="Gene3D" id="2.20.140.10">
    <property type="entry name" value="WGR domain"/>
    <property type="match status" value="1"/>
</dbReference>
<dbReference type="InterPro" id="IPR025406">
    <property type="entry name" value="DUF4132"/>
</dbReference>
<dbReference type="SMART" id="SM00773">
    <property type="entry name" value="WGR"/>
    <property type="match status" value="1"/>
</dbReference>
<dbReference type="KEGG" id="llu:AKJ09_08211"/>
<dbReference type="InterPro" id="IPR049809">
    <property type="entry name" value="YehF/YfeS-like_WGR"/>
</dbReference>
<evidence type="ECO:0000259" key="2">
    <source>
        <dbReference type="PROSITE" id="PS51977"/>
    </source>
</evidence>
<dbReference type="EMBL" id="CP012333">
    <property type="protein sequence ID" value="AKV01548.1"/>
    <property type="molecule type" value="Genomic_DNA"/>
</dbReference>
<evidence type="ECO:0000313" key="3">
    <source>
        <dbReference type="EMBL" id="AKV01548.1"/>
    </source>
</evidence>
<dbReference type="OrthoDB" id="8859114at2"/>
<evidence type="ECO:0000313" key="4">
    <source>
        <dbReference type="Proteomes" id="UP000064967"/>
    </source>
</evidence>
<keyword evidence="4" id="KW-1185">Reference proteome</keyword>
<dbReference type="PROSITE" id="PS51977">
    <property type="entry name" value="WGR"/>
    <property type="match status" value="1"/>
</dbReference>
<feature type="region of interest" description="Disordered" evidence="1">
    <location>
        <begin position="73"/>
        <end position="99"/>
    </location>
</feature>
<accession>A0A0K1Q735</accession>
<reference evidence="3 4" key="1">
    <citation type="submission" date="2015-08" db="EMBL/GenBank/DDBJ databases">
        <authorList>
            <person name="Babu N.S."/>
            <person name="Beckwith C.J."/>
            <person name="Beseler K.G."/>
            <person name="Brison A."/>
            <person name="Carone J.V."/>
            <person name="Caskin T.P."/>
            <person name="Diamond M."/>
            <person name="Durham M.E."/>
            <person name="Foxe J.M."/>
            <person name="Go M."/>
            <person name="Henderson B.A."/>
            <person name="Jones I.B."/>
            <person name="McGettigan J.A."/>
            <person name="Micheletti S.J."/>
            <person name="Nasrallah M.E."/>
            <person name="Ortiz D."/>
            <person name="Piller C.R."/>
            <person name="Privatt S.R."/>
            <person name="Schneider S.L."/>
            <person name="Sharp S."/>
            <person name="Smith T.C."/>
            <person name="Stanton J.D."/>
            <person name="Ullery H.E."/>
            <person name="Wilson R.J."/>
            <person name="Serrano M.G."/>
            <person name="Buck G."/>
            <person name="Lee V."/>
            <person name="Wang Y."/>
            <person name="Carvalho R."/>
            <person name="Voegtly L."/>
            <person name="Shi R."/>
            <person name="Duckworth R."/>
            <person name="Johnson A."/>
            <person name="Loviza R."/>
            <person name="Walstead R."/>
            <person name="Shah Z."/>
            <person name="Kiflezghi M."/>
            <person name="Wade K."/>
            <person name="Ball S.L."/>
            <person name="Bradley K.W."/>
            <person name="Asai D.J."/>
            <person name="Bowman C.A."/>
            <person name="Russell D.A."/>
            <person name="Pope W.H."/>
            <person name="Jacobs-Sera D."/>
            <person name="Hendrix R.W."/>
            <person name="Hatfull G.F."/>
        </authorList>
    </citation>
    <scope>NUCLEOTIDE SEQUENCE [LARGE SCALE GENOMIC DNA]</scope>
    <source>
        <strain evidence="3 4">DSM 27648</strain>
    </source>
</reference>
<dbReference type="CDD" id="cd07996">
    <property type="entry name" value="WGR_MMR_like"/>
    <property type="match status" value="1"/>
</dbReference>
<dbReference type="InterPro" id="IPR008893">
    <property type="entry name" value="WGR_domain"/>
</dbReference>